<sequence>MRRRVNTELRHHSSTPMAWVGPLIDDHVWYQAWQTFDRTTPTGARMHATSQFFQHLGQDMAHAAEHWRHMIEFPPL</sequence>
<organism evidence="1 2">
    <name type="scientific">Plantactinospora mayteni</name>
    <dbReference type="NCBI Taxonomy" id="566021"/>
    <lineage>
        <taxon>Bacteria</taxon>
        <taxon>Bacillati</taxon>
        <taxon>Actinomycetota</taxon>
        <taxon>Actinomycetes</taxon>
        <taxon>Micromonosporales</taxon>
        <taxon>Micromonosporaceae</taxon>
        <taxon>Plantactinospora</taxon>
    </lineage>
</organism>
<protein>
    <submittedName>
        <fullName evidence="1">Uncharacterized protein</fullName>
    </submittedName>
</protein>
<gene>
    <name evidence="1" type="ORF">Pma05_83310</name>
</gene>
<name>A0ABQ4F4C7_9ACTN</name>
<comment type="caution">
    <text evidence="1">The sequence shown here is derived from an EMBL/GenBank/DDBJ whole genome shotgun (WGS) entry which is preliminary data.</text>
</comment>
<keyword evidence="2" id="KW-1185">Reference proteome</keyword>
<dbReference type="EMBL" id="BONX01000084">
    <property type="protein sequence ID" value="GIH01759.1"/>
    <property type="molecule type" value="Genomic_DNA"/>
</dbReference>
<evidence type="ECO:0000313" key="1">
    <source>
        <dbReference type="EMBL" id="GIH01759.1"/>
    </source>
</evidence>
<accession>A0ABQ4F4C7</accession>
<reference evidence="1 2" key="1">
    <citation type="submission" date="2021-01" db="EMBL/GenBank/DDBJ databases">
        <title>Whole genome shotgun sequence of Plantactinospora mayteni NBRC 109088.</title>
        <authorList>
            <person name="Komaki H."/>
            <person name="Tamura T."/>
        </authorList>
    </citation>
    <scope>NUCLEOTIDE SEQUENCE [LARGE SCALE GENOMIC DNA]</scope>
    <source>
        <strain evidence="1 2">NBRC 109088</strain>
    </source>
</reference>
<evidence type="ECO:0000313" key="2">
    <source>
        <dbReference type="Proteomes" id="UP000621500"/>
    </source>
</evidence>
<dbReference type="Proteomes" id="UP000621500">
    <property type="component" value="Unassembled WGS sequence"/>
</dbReference>
<proteinExistence type="predicted"/>